<feature type="binding site" evidence="19">
    <location>
        <position position="330"/>
    </location>
    <ligand>
        <name>phosphoenolpyruvate</name>
        <dbReference type="ChEBI" id="CHEBI:58702"/>
    </ligand>
</feature>
<evidence type="ECO:0000313" key="25">
    <source>
        <dbReference type="EMBL" id="HIX58795.1"/>
    </source>
</evidence>
<comment type="caution">
    <text evidence="25">The sequence shown here is derived from an EMBL/GenBank/DDBJ whole genome shotgun (WGS) entry which is preliminary data.</text>
</comment>
<evidence type="ECO:0000256" key="13">
    <source>
        <dbReference type="ARBA" id="ARBA00022723"/>
    </source>
</evidence>
<evidence type="ECO:0000256" key="18">
    <source>
        <dbReference type="PIRSR" id="PIRSR000732-1"/>
    </source>
</evidence>
<evidence type="ECO:0000256" key="12">
    <source>
        <dbReference type="ARBA" id="ARBA00022683"/>
    </source>
</evidence>
<feature type="binding site" evidence="19">
    <location>
        <begin position="451"/>
        <end position="452"/>
    </location>
    <ligand>
        <name>phosphoenolpyruvate</name>
        <dbReference type="ChEBI" id="CHEBI:58702"/>
    </ligand>
</feature>
<dbReference type="GO" id="GO:0046872">
    <property type="term" value="F:metal ion binding"/>
    <property type="evidence" value="ECO:0007669"/>
    <property type="project" value="UniProtKB-KW"/>
</dbReference>
<dbReference type="SUPFAM" id="SSF47831">
    <property type="entry name" value="Enzyme I of the PEP:sugar phosphotransferase system HPr-binding (sub)domain"/>
    <property type="match status" value="1"/>
</dbReference>
<evidence type="ECO:0000256" key="21">
    <source>
        <dbReference type="SAM" id="Coils"/>
    </source>
</evidence>
<dbReference type="SUPFAM" id="SSF52009">
    <property type="entry name" value="Phosphohistidine domain"/>
    <property type="match status" value="1"/>
</dbReference>
<evidence type="ECO:0000256" key="15">
    <source>
        <dbReference type="ARBA" id="ARBA00022842"/>
    </source>
</evidence>
<organism evidence="25 26">
    <name type="scientific">Candidatus Blautia gallistercoris</name>
    <dbReference type="NCBI Taxonomy" id="2838490"/>
    <lineage>
        <taxon>Bacteria</taxon>
        <taxon>Bacillati</taxon>
        <taxon>Bacillota</taxon>
        <taxon>Clostridia</taxon>
        <taxon>Lachnospirales</taxon>
        <taxon>Lachnospiraceae</taxon>
        <taxon>Blautia</taxon>
    </lineage>
</organism>
<dbReference type="InterPro" id="IPR006318">
    <property type="entry name" value="PTS_EI-like"/>
</dbReference>
<evidence type="ECO:0000256" key="17">
    <source>
        <dbReference type="PIRNR" id="PIRNR000732"/>
    </source>
</evidence>
<feature type="binding site" evidence="20">
    <location>
        <position position="428"/>
    </location>
    <ligand>
        <name>Mg(2+)</name>
        <dbReference type="ChEBI" id="CHEBI:18420"/>
    </ligand>
</feature>
<dbReference type="InterPro" id="IPR008279">
    <property type="entry name" value="PEP-util_enz_mobile_dom"/>
</dbReference>
<dbReference type="InterPro" id="IPR008731">
    <property type="entry name" value="PTS_EIN"/>
</dbReference>
<keyword evidence="8 17" id="KW-0813">Transport</keyword>
<evidence type="ECO:0000256" key="14">
    <source>
        <dbReference type="ARBA" id="ARBA00022777"/>
    </source>
</evidence>
<feature type="binding site" evidence="19">
    <location>
        <position position="462"/>
    </location>
    <ligand>
        <name>phosphoenolpyruvate</name>
        <dbReference type="ChEBI" id="CHEBI:58702"/>
    </ligand>
</feature>
<comment type="subcellular location">
    <subcellularLocation>
        <location evidence="4 17">Cytoplasm</location>
    </subcellularLocation>
</comment>
<evidence type="ECO:0000256" key="3">
    <source>
        <dbReference type="ARBA" id="ARBA00002728"/>
    </source>
</evidence>
<feature type="binding site" evidence="19">
    <location>
        <position position="294"/>
    </location>
    <ligand>
        <name>phosphoenolpyruvate</name>
        <dbReference type="ChEBI" id="CHEBI:58702"/>
    </ligand>
</feature>
<dbReference type="InterPro" id="IPR050499">
    <property type="entry name" value="PEP-utilizing_PTS_enzyme"/>
</dbReference>
<dbReference type="EMBL" id="DXEX01000085">
    <property type="protein sequence ID" value="HIX58795.1"/>
    <property type="molecule type" value="Genomic_DNA"/>
</dbReference>
<dbReference type="Proteomes" id="UP000886817">
    <property type="component" value="Unassembled WGS sequence"/>
</dbReference>
<evidence type="ECO:0000259" key="23">
    <source>
        <dbReference type="Pfam" id="PF02896"/>
    </source>
</evidence>
<evidence type="ECO:0000313" key="26">
    <source>
        <dbReference type="Proteomes" id="UP000886817"/>
    </source>
</evidence>
<dbReference type="GO" id="GO:0005737">
    <property type="term" value="C:cytoplasm"/>
    <property type="evidence" value="ECO:0007669"/>
    <property type="project" value="UniProtKB-SubCell"/>
</dbReference>
<feature type="domain" description="PEP-utilising enzyme mobile" evidence="22">
    <location>
        <begin position="152"/>
        <end position="223"/>
    </location>
</feature>
<keyword evidence="9 17" id="KW-0963">Cytoplasm</keyword>
<dbReference type="InterPro" id="IPR024692">
    <property type="entry name" value="PTS_EI"/>
</dbReference>
<dbReference type="InterPro" id="IPR000121">
    <property type="entry name" value="PEP_util_C"/>
</dbReference>
<dbReference type="EC" id="2.7.3.9" evidence="6 17"/>
<dbReference type="Pfam" id="PF00391">
    <property type="entry name" value="PEP-utilizers"/>
    <property type="match status" value="1"/>
</dbReference>
<evidence type="ECO:0000256" key="19">
    <source>
        <dbReference type="PIRSR" id="PIRSR000732-2"/>
    </source>
</evidence>
<sequence>MEVYHGMVTFHGIAVGRLQYYQKAEQMILQYTVENARKELERFGKAARQVEHELNQLYRESLERIGEHEVQILKEHIRLLTSGSFSRAIESLIRNEKVNASYAVATTRDELVRTFSCINDSCVRTRVESLREVSNRLISVLDQLPRETVLGEEPVILASEELTPTDLMELGGKDKILAILTRQGSRFSHTSILAKTMNIPSLIRVDVDPVWDGRMAVVDGFSGEIYLDPDEETLEQYRKKQRESKEEQEALYRLRDAKDVTRDGVEVTLSANIANMEDLDSVIQCGAQGIGLLRSEFQYLGRENYPRENELFRAYCKVAESMKGKPAVIRTVDLGADKRAEYMELPNEANPLMGNRGIRICLDRKKMFKAQLRAIYRASAYGNLSIMYPMITTLDEVRQIQEMIREVKEGLDRKGIPYGNVLQGIMIETPAAAFISGELAAEVDFLSLGTNDLTQYLLAMDRENCWLKEKYDEHHPAVFRTIEMVVKEGHKAGCKVNLCGELAGETELVETFLRLGVDGLSVAPASVLPVRKAIREATVHHTGEASSV</sequence>
<dbReference type="PANTHER" id="PTHR46244">
    <property type="entry name" value="PHOSPHOENOLPYRUVATE-PROTEIN PHOSPHOTRANSFERASE"/>
    <property type="match status" value="1"/>
</dbReference>
<keyword evidence="12 17" id="KW-0598">Phosphotransferase system</keyword>
<gene>
    <name evidence="25" type="primary">ptsP</name>
    <name evidence="25" type="ORF">IAA45_03660</name>
</gene>
<dbReference type="InterPro" id="IPR036618">
    <property type="entry name" value="PtsI_HPr-bd_sf"/>
</dbReference>
<feature type="coiled-coil region" evidence="21">
    <location>
        <begin position="21"/>
        <end position="60"/>
    </location>
</feature>
<evidence type="ECO:0000259" key="24">
    <source>
        <dbReference type="Pfam" id="PF05524"/>
    </source>
</evidence>
<dbReference type="GO" id="GO:0016301">
    <property type="term" value="F:kinase activity"/>
    <property type="evidence" value="ECO:0007669"/>
    <property type="project" value="UniProtKB-KW"/>
</dbReference>
<dbReference type="GO" id="GO:0008965">
    <property type="term" value="F:phosphoenolpyruvate-protein phosphotransferase activity"/>
    <property type="evidence" value="ECO:0007669"/>
    <property type="project" value="UniProtKB-EC"/>
</dbReference>
<dbReference type="Gene3D" id="1.10.274.10">
    <property type="entry name" value="PtsI, HPr-binding domain"/>
    <property type="match status" value="1"/>
</dbReference>
<dbReference type="PRINTS" id="PR01736">
    <property type="entry name" value="PHPHTRNFRASE"/>
</dbReference>
<protein>
    <recommendedName>
        <fullName evidence="7 17">Phosphoenolpyruvate-protein phosphotransferase</fullName>
        <ecNumber evidence="6 17">2.7.3.9</ecNumber>
    </recommendedName>
    <alternativeName>
        <fullName evidence="16 17">Phosphotransferase system, enzyme I</fullName>
    </alternativeName>
</protein>
<feature type="binding site" evidence="20">
    <location>
        <position position="452"/>
    </location>
    <ligand>
        <name>Mg(2+)</name>
        <dbReference type="ChEBI" id="CHEBI:18420"/>
    </ligand>
</feature>
<comment type="catalytic activity">
    <reaction evidence="1 17">
        <text>L-histidyl-[protein] + phosphoenolpyruvate = N(pros)-phospho-L-histidyl-[protein] + pyruvate</text>
        <dbReference type="Rhea" id="RHEA:23880"/>
        <dbReference type="Rhea" id="RHEA-COMP:9745"/>
        <dbReference type="Rhea" id="RHEA-COMP:9746"/>
        <dbReference type="ChEBI" id="CHEBI:15361"/>
        <dbReference type="ChEBI" id="CHEBI:29979"/>
        <dbReference type="ChEBI" id="CHEBI:58702"/>
        <dbReference type="ChEBI" id="CHEBI:64837"/>
        <dbReference type="EC" id="2.7.3.9"/>
    </reaction>
</comment>
<dbReference type="NCBIfam" id="TIGR01417">
    <property type="entry name" value="PTS_I_fam"/>
    <property type="match status" value="1"/>
</dbReference>
<keyword evidence="21" id="KW-0175">Coiled coil</keyword>
<dbReference type="Pfam" id="PF05524">
    <property type="entry name" value="PEP-utilisers_N"/>
    <property type="match status" value="1"/>
</dbReference>
<dbReference type="PIRSF" id="PIRSF000732">
    <property type="entry name" value="PTS_enzyme_I"/>
    <property type="match status" value="1"/>
</dbReference>
<accession>A0A9D2B2I8</accession>
<evidence type="ECO:0000256" key="2">
    <source>
        <dbReference type="ARBA" id="ARBA00001946"/>
    </source>
</evidence>
<reference evidence="25" key="2">
    <citation type="submission" date="2021-04" db="EMBL/GenBank/DDBJ databases">
        <authorList>
            <person name="Gilroy R."/>
        </authorList>
    </citation>
    <scope>NUCLEOTIDE SEQUENCE</scope>
    <source>
        <strain evidence="25">ChiSjej1B19-8411</strain>
    </source>
</reference>
<comment type="cofactor">
    <cofactor evidence="2 17 20">
        <name>Mg(2+)</name>
        <dbReference type="ChEBI" id="CHEBI:18420"/>
    </cofactor>
</comment>
<evidence type="ECO:0000256" key="1">
    <source>
        <dbReference type="ARBA" id="ARBA00000683"/>
    </source>
</evidence>
<proteinExistence type="inferred from homology"/>
<evidence type="ECO:0000256" key="8">
    <source>
        <dbReference type="ARBA" id="ARBA00022448"/>
    </source>
</evidence>
<dbReference type="GO" id="GO:0009401">
    <property type="term" value="P:phosphoenolpyruvate-dependent sugar phosphotransferase system"/>
    <property type="evidence" value="ECO:0007669"/>
    <property type="project" value="UniProtKB-KW"/>
</dbReference>
<reference evidence="25" key="1">
    <citation type="journal article" date="2021" name="PeerJ">
        <title>Extensive microbial diversity within the chicken gut microbiome revealed by metagenomics and culture.</title>
        <authorList>
            <person name="Gilroy R."/>
            <person name="Ravi A."/>
            <person name="Getino M."/>
            <person name="Pursley I."/>
            <person name="Horton D.L."/>
            <person name="Alikhan N.F."/>
            <person name="Baker D."/>
            <person name="Gharbi K."/>
            <person name="Hall N."/>
            <person name="Watson M."/>
            <person name="Adriaenssens E.M."/>
            <person name="Foster-Nyarko E."/>
            <person name="Jarju S."/>
            <person name="Secka A."/>
            <person name="Antonio M."/>
            <person name="Oren A."/>
            <person name="Chaudhuri R.R."/>
            <person name="La Ragione R."/>
            <person name="Hildebrand F."/>
            <person name="Pallen M.J."/>
        </authorList>
    </citation>
    <scope>NUCLEOTIDE SEQUENCE</scope>
    <source>
        <strain evidence="25">ChiSjej1B19-8411</strain>
    </source>
</reference>
<dbReference type="InterPro" id="IPR036637">
    <property type="entry name" value="Phosphohistidine_dom_sf"/>
</dbReference>
<dbReference type="PANTHER" id="PTHR46244:SF3">
    <property type="entry name" value="PHOSPHOENOLPYRUVATE-PROTEIN PHOSPHOTRANSFERASE"/>
    <property type="match status" value="1"/>
</dbReference>
<keyword evidence="11 17" id="KW-0808">Transferase</keyword>
<evidence type="ECO:0000256" key="6">
    <source>
        <dbReference type="ARBA" id="ARBA00012232"/>
    </source>
</evidence>
<keyword evidence="15 17" id="KW-0460">Magnesium</keyword>
<comment type="similarity">
    <text evidence="5 17">Belongs to the PEP-utilizing enzyme family.</text>
</comment>
<dbReference type="InterPro" id="IPR023151">
    <property type="entry name" value="PEP_util_CS"/>
</dbReference>
<dbReference type="PROSITE" id="PS00742">
    <property type="entry name" value="PEP_ENZYMES_2"/>
    <property type="match status" value="1"/>
</dbReference>
<evidence type="ECO:0000256" key="9">
    <source>
        <dbReference type="ARBA" id="ARBA00022490"/>
    </source>
</evidence>
<dbReference type="Pfam" id="PF02896">
    <property type="entry name" value="PEP-utilizers_C"/>
    <property type="match status" value="1"/>
</dbReference>
<evidence type="ECO:0000259" key="22">
    <source>
        <dbReference type="Pfam" id="PF00391"/>
    </source>
</evidence>
<evidence type="ECO:0000256" key="11">
    <source>
        <dbReference type="ARBA" id="ARBA00022679"/>
    </source>
</evidence>
<feature type="domain" description="Phosphotransferase system enzyme I N-terminal" evidence="24">
    <location>
        <begin position="5"/>
        <end position="126"/>
    </location>
</feature>
<comment type="function">
    <text evidence="3 17">General (non sugar-specific) component of the phosphoenolpyruvate-dependent sugar phosphotransferase system (sugar PTS). This major carbohydrate active-transport system catalyzes the phosphorylation of incoming sugar substrates concomitantly with their translocation across the cell membrane. Enzyme I transfers the phosphoryl group from phosphoenolpyruvate (PEP) to the phosphoryl carrier protein (HPr).</text>
</comment>
<evidence type="ECO:0000256" key="7">
    <source>
        <dbReference type="ARBA" id="ARBA00016544"/>
    </source>
</evidence>
<feature type="active site" description="Tele-phosphohistidine intermediate" evidence="18">
    <location>
        <position position="189"/>
    </location>
</feature>
<dbReference type="InterPro" id="IPR040442">
    <property type="entry name" value="Pyrv_kinase-like_dom_sf"/>
</dbReference>
<feature type="domain" description="PEP-utilising enzyme C-terminal" evidence="23">
    <location>
        <begin position="252"/>
        <end position="537"/>
    </location>
</feature>
<evidence type="ECO:0000256" key="20">
    <source>
        <dbReference type="PIRSR" id="PIRSR000732-3"/>
    </source>
</evidence>
<evidence type="ECO:0000256" key="4">
    <source>
        <dbReference type="ARBA" id="ARBA00004496"/>
    </source>
</evidence>
<dbReference type="Gene3D" id="3.50.30.10">
    <property type="entry name" value="Phosphohistidine domain"/>
    <property type="match status" value="1"/>
</dbReference>
<dbReference type="SUPFAM" id="SSF51621">
    <property type="entry name" value="Phosphoenolpyruvate/pyruvate domain"/>
    <property type="match status" value="1"/>
</dbReference>
<dbReference type="Gene3D" id="3.20.20.60">
    <property type="entry name" value="Phosphoenolpyruvate-binding domains"/>
    <property type="match status" value="1"/>
</dbReference>
<name>A0A9D2B2I8_9FIRM</name>
<keyword evidence="10 17" id="KW-0762">Sugar transport</keyword>
<feature type="active site" description="Proton donor" evidence="18">
    <location>
        <position position="499"/>
    </location>
</feature>
<dbReference type="AlphaFoldDB" id="A0A9D2B2I8"/>
<evidence type="ECO:0000256" key="5">
    <source>
        <dbReference type="ARBA" id="ARBA00007837"/>
    </source>
</evidence>
<evidence type="ECO:0000256" key="16">
    <source>
        <dbReference type="ARBA" id="ARBA00033235"/>
    </source>
</evidence>
<dbReference type="InterPro" id="IPR015813">
    <property type="entry name" value="Pyrv/PenolPyrv_kinase-like_dom"/>
</dbReference>
<evidence type="ECO:0000256" key="10">
    <source>
        <dbReference type="ARBA" id="ARBA00022597"/>
    </source>
</evidence>
<keyword evidence="13 17" id="KW-0479">Metal-binding</keyword>
<keyword evidence="14 17" id="KW-0418">Kinase</keyword>